<evidence type="ECO:0000313" key="2">
    <source>
        <dbReference type="EMBL" id="GAA1206882.1"/>
    </source>
</evidence>
<comment type="caution">
    <text evidence="2">The sequence shown here is derived from an EMBL/GenBank/DDBJ whole genome shotgun (WGS) entry which is preliminary data.</text>
</comment>
<gene>
    <name evidence="2" type="ORF">GCM10009675_27670</name>
</gene>
<protein>
    <recommendedName>
        <fullName evidence="4">Carboxypeptidase regulatory-like domain-containing protein</fullName>
    </recommendedName>
</protein>
<accession>A0ABN1VH34</accession>
<name>A0ABN1VH34_9PSEU</name>
<organism evidence="2 3">
    <name type="scientific">Prauserella alba</name>
    <dbReference type="NCBI Taxonomy" id="176898"/>
    <lineage>
        <taxon>Bacteria</taxon>
        <taxon>Bacillati</taxon>
        <taxon>Actinomycetota</taxon>
        <taxon>Actinomycetes</taxon>
        <taxon>Pseudonocardiales</taxon>
        <taxon>Pseudonocardiaceae</taxon>
        <taxon>Prauserella</taxon>
    </lineage>
</organism>
<feature type="region of interest" description="Disordered" evidence="1">
    <location>
        <begin position="1"/>
        <end position="99"/>
    </location>
</feature>
<evidence type="ECO:0008006" key="4">
    <source>
        <dbReference type="Google" id="ProtNLM"/>
    </source>
</evidence>
<reference evidence="2 3" key="1">
    <citation type="journal article" date="2019" name="Int. J. Syst. Evol. Microbiol.">
        <title>The Global Catalogue of Microorganisms (GCM) 10K type strain sequencing project: providing services to taxonomists for standard genome sequencing and annotation.</title>
        <authorList>
            <consortium name="The Broad Institute Genomics Platform"/>
            <consortium name="The Broad Institute Genome Sequencing Center for Infectious Disease"/>
            <person name="Wu L."/>
            <person name="Ma J."/>
        </authorList>
    </citation>
    <scope>NUCLEOTIDE SEQUENCE [LARGE SCALE GENOMIC DNA]</scope>
    <source>
        <strain evidence="2 3">JCM 13022</strain>
    </source>
</reference>
<keyword evidence="3" id="KW-1185">Reference proteome</keyword>
<proteinExistence type="predicted"/>
<dbReference type="Proteomes" id="UP001500467">
    <property type="component" value="Unassembled WGS sequence"/>
</dbReference>
<dbReference type="EMBL" id="BAAALM010000008">
    <property type="protein sequence ID" value="GAA1206882.1"/>
    <property type="molecule type" value="Genomic_DNA"/>
</dbReference>
<evidence type="ECO:0000256" key="1">
    <source>
        <dbReference type="SAM" id="MobiDB-lite"/>
    </source>
</evidence>
<evidence type="ECO:0000313" key="3">
    <source>
        <dbReference type="Proteomes" id="UP001500467"/>
    </source>
</evidence>
<sequence length="165" mass="17136">MWKRRSAAAESQQGDTPPSAPPGDADRDVPTAFRPAPAVDSHAPVEPAPAQPSHAGPATGHTSVPARTVRGRVLRADAAAPHAGQPPQPGHTLPSVTTVTAYRRDGAVAGSSVSEDGAYMLDGLPAEPLTLVAVEHPAVHEEVVVRAGDQRYDITLPAFPRGDSW</sequence>